<dbReference type="Proteomes" id="UP000701680">
    <property type="component" value="Unassembled WGS sequence"/>
</dbReference>
<protein>
    <submittedName>
        <fullName evidence="3">YcxB family protein</fullName>
    </submittedName>
</protein>
<reference evidence="3" key="2">
    <citation type="submission" date="2020-02" db="EMBL/GenBank/DDBJ databases">
        <authorList>
            <person name="Littmann E."/>
            <person name="Sorbara M."/>
        </authorList>
    </citation>
    <scope>NUCLEOTIDE SEQUENCE</scope>
    <source>
        <strain evidence="3">MSK.17.11</strain>
        <strain evidence="2">MSK.17.38</strain>
    </source>
</reference>
<keyword evidence="1" id="KW-1133">Transmembrane helix</keyword>
<evidence type="ECO:0000256" key="1">
    <source>
        <dbReference type="SAM" id="Phobius"/>
    </source>
</evidence>
<evidence type="ECO:0000313" key="2">
    <source>
        <dbReference type="EMBL" id="NSK14532.1"/>
    </source>
</evidence>
<feature type="transmembrane region" description="Helical" evidence="1">
    <location>
        <begin position="55"/>
        <end position="74"/>
    </location>
</feature>
<sequence>MTTVYKLKSKHTKEVLEDFIRFDNKVRHPLTKMHLTVLGIGFLVLGYLLRAKTAGMIACFVAGGIMLGIMLFSYKIAFVKLSSQDQDYIDQNEITYLFGQAELRIENPAWGENVHVKYGEISMLYEDKKNFYICRNNEELYLLPHADFVEGAVDGFRRFLEDKTKKIWVNTQLPLKERIKRMNAARKEANRLHDEEVERRRKNKGR</sequence>
<comment type="caution">
    <text evidence="3">The sequence shown here is derived from an EMBL/GenBank/DDBJ whole genome shotgun (WGS) entry which is preliminary data.</text>
</comment>
<dbReference type="OrthoDB" id="1983321at2"/>
<reference evidence="4 5" key="1">
    <citation type="journal article" date="2020" name="Cell Host Microbe">
        <title>Functional and Genomic Variation between Human-Derived Isolates of Lachnospiraceae Reveals Inter- and Intra-Species Diversity.</title>
        <authorList>
            <person name="Sorbara M.T."/>
            <person name="Littmann E.R."/>
            <person name="Fontana E."/>
            <person name="Moody T.U."/>
            <person name="Kohout C.E."/>
            <person name="Gjonbalaj M."/>
            <person name="Eaton V."/>
            <person name="Seok R."/>
            <person name="Leiner I.M."/>
            <person name="Pamer E.G."/>
        </authorList>
    </citation>
    <scope>NUCLEOTIDE SEQUENCE [LARGE SCALE GENOMIC DNA]</scope>
    <source>
        <strain evidence="3 4">MSK.17.11</strain>
        <strain evidence="2 5">MSK.17.38</strain>
    </source>
</reference>
<dbReference type="EMBL" id="JAAIUO010000003">
    <property type="protein sequence ID" value="NSK14532.1"/>
    <property type="molecule type" value="Genomic_DNA"/>
</dbReference>
<organism evidence="3 4">
    <name type="scientific">Dorea phocaeensis</name>
    <dbReference type="NCBI Taxonomy" id="2040291"/>
    <lineage>
        <taxon>Bacteria</taxon>
        <taxon>Bacillati</taxon>
        <taxon>Bacillota</taxon>
        <taxon>Clostridia</taxon>
        <taxon>Lachnospirales</taxon>
        <taxon>Lachnospiraceae</taxon>
        <taxon>Dorea</taxon>
    </lineage>
</organism>
<evidence type="ECO:0000313" key="5">
    <source>
        <dbReference type="Proteomes" id="UP000701680"/>
    </source>
</evidence>
<keyword evidence="1" id="KW-0812">Transmembrane</keyword>
<dbReference type="AlphaFoldDB" id="A0A850HJ56"/>
<proteinExistence type="predicted"/>
<gene>
    <name evidence="3" type="ORF">G5A66_06515</name>
    <name evidence="2" type="ORF">G5A75_06535</name>
</gene>
<evidence type="ECO:0000313" key="3">
    <source>
        <dbReference type="EMBL" id="NVH58306.1"/>
    </source>
</evidence>
<dbReference type="RefSeq" id="WP_101694964.1">
    <property type="nucleotide sequence ID" value="NZ_JAAITX010000003.1"/>
</dbReference>
<dbReference type="EMBL" id="JAAITX010000003">
    <property type="protein sequence ID" value="NVH58306.1"/>
    <property type="molecule type" value="Genomic_DNA"/>
</dbReference>
<accession>A0A850HJ56</accession>
<feature type="transmembrane region" description="Helical" evidence="1">
    <location>
        <begin position="30"/>
        <end position="49"/>
    </location>
</feature>
<keyword evidence="1" id="KW-0472">Membrane</keyword>
<name>A0A850HJ56_9FIRM</name>
<evidence type="ECO:0000313" key="4">
    <source>
        <dbReference type="Proteomes" id="UP000528555"/>
    </source>
</evidence>
<keyword evidence="4" id="KW-1185">Reference proteome</keyword>
<dbReference type="Proteomes" id="UP000528555">
    <property type="component" value="Unassembled WGS sequence"/>
</dbReference>